<dbReference type="Proteomes" id="UP000813463">
    <property type="component" value="Chromosome 5"/>
</dbReference>
<keyword evidence="2" id="KW-1185">Reference proteome</keyword>
<feature type="transmembrane region" description="Helical" evidence="1">
    <location>
        <begin position="224"/>
        <end position="247"/>
    </location>
</feature>
<keyword evidence="1" id="KW-1133">Transmembrane helix</keyword>
<accession>A0A9R0K3Q8</accession>
<evidence type="ECO:0000313" key="2">
    <source>
        <dbReference type="Proteomes" id="UP000813463"/>
    </source>
</evidence>
<reference evidence="3" key="2">
    <citation type="submission" date="2025-08" db="UniProtKB">
        <authorList>
            <consortium name="RefSeq"/>
        </authorList>
    </citation>
    <scope>IDENTIFICATION</scope>
    <source>
        <tissue evidence="3">Leaf</tissue>
    </source>
</reference>
<reference evidence="2" key="1">
    <citation type="journal article" date="2021" name="Nat. Commun.">
        <title>Genomic analyses provide insights into spinach domestication and the genetic basis of agronomic traits.</title>
        <authorList>
            <person name="Cai X."/>
            <person name="Sun X."/>
            <person name="Xu C."/>
            <person name="Sun H."/>
            <person name="Wang X."/>
            <person name="Ge C."/>
            <person name="Zhang Z."/>
            <person name="Wang Q."/>
            <person name="Fei Z."/>
            <person name="Jiao C."/>
            <person name="Wang Q."/>
        </authorList>
    </citation>
    <scope>NUCLEOTIDE SEQUENCE [LARGE SCALE GENOMIC DNA]</scope>
    <source>
        <strain evidence="2">cv. Varoflay</strain>
    </source>
</reference>
<dbReference type="AlphaFoldDB" id="A0A9R0K3Q8"/>
<evidence type="ECO:0000256" key="1">
    <source>
        <dbReference type="SAM" id="Phobius"/>
    </source>
</evidence>
<proteinExistence type="predicted"/>
<dbReference type="KEGG" id="soe:110795933"/>
<gene>
    <name evidence="3" type="primary">LOC110795933</name>
</gene>
<feature type="transmembrane region" description="Helical" evidence="1">
    <location>
        <begin position="146"/>
        <end position="170"/>
    </location>
</feature>
<dbReference type="PANTHER" id="PTHR33918">
    <property type="entry name" value="OS01G0704200 PROTEIN"/>
    <property type="match status" value="1"/>
</dbReference>
<feature type="transmembrane region" description="Helical" evidence="1">
    <location>
        <begin position="253"/>
        <end position="274"/>
    </location>
</feature>
<feature type="transmembrane region" description="Helical" evidence="1">
    <location>
        <begin position="182"/>
        <end position="203"/>
    </location>
</feature>
<dbReference type="GO" id="GO:0009507">
    <property type="term" value="C:chloroplast"/>
    <property type="evidence" value="ECO:0007669"/>
    <property type="project" value="TreeGrafter"/>
</dbReference>
<organism evidence="2 3">
    <name type="scientific">Spinacia oleracea</name>
    <name type="common">Spinach</name>
    <dbReference type="NCBI Taxonomy" id="3562"/>
    <lineage>
        <taxon>Eukaryota</taxon>
        <taxon>Viridiplantae</taxon>
        <taxon>Streptophyta</taxon>
        <taxon>Embryophyta</taxon>
        <taxon>Tracheophyta</taxon>
        <taxon>Spermatophyta</taxon>
        <taxon>Magnoliopsida</taxon>
        <taxon>eudicotyledons</taxon>
        <taxon>Gunneridae</taxon>
        <taxon>Pentapetalae</taxon>
        <taxon>Caryophyllales</taxon>
        <taxon>Chenopodiaceae</taxon>
        <taxon>Chenopodioideae</taxon>
        <taxon>Anserineae</taxon>
        <taxon>Spinacia</taxon>
    </lineage>
</organism>
<name>A0A9R0K3Q8_SPIOL</name>
<dbReference type="OrthoDB" id="1927955at2759"/>
<dbReference type="GeneID" id="110795933"/>
<evidence type="ECO:0000313" key="3">
    <source>
        <dbReference type="RefSeq" id="XP_021856658.1"/>
    </source>
</evidence>
<dbReference type="RefSeq" id="XP_021856658.1">
    <property type="nucleotide sequence ID" value="XM_022000966.2"/>
</dbReference>
<protein>
    <recommendedName>
        <fullName evidence="4">ABC-2 type transporter domain-containing protein</fullName>
    </recommendedName>
</protein>
<keyword evidence="1" id="KW-0472">Membrane</keyword>
<feature type="transmembrane region" description="Helical" evidence="1">
    <location>
        <begin position="336"/>
        <end position="357"/>
    </location>
</feature>
<dbReference type="PANTHER" id="PTHR33918:SF4">
    <property type="entry name" value="ABC-2 TYPE TRANSPORTER DOMAIN-CONTAINING PROTEIN"/>
    <property type="match status" value="1"/>
</dbReference>
<evidence type="ECO:0008006" key="4">
    <source>
        <dbReference type="Google" id="ProtNLM"/>
    </source>
</evidence>
<sequence>MGLQSICCSFGSPTIPHPRFGEIVSSCAINGGYRTIQLTNSTKSYAIPKLKWGIKESLLPKLKGLSKVYALHSDPDAELELSSKSNAGIPETRSDLRAKQQLSSNFAGVEPFGGKSGSISFYGITHHSVEESKLISSPYKDDGGSVLWILAPVILILSLILPPIMFSNAFDSVFKNEGLAEIAGTLACEGVFYAGVAIFLLITDRVQRPYLQFSAKRWGLITGLKGHLSTTFFSMGLKVIAPLVVTYVTWPVIGMNALVAVTPLLIGYLAQLALEGLIDNRGSSCWPLVPIIFEIYRFYQLTRSVTYVEGLIYVMRGAEATPEVLERSGALAAMSVTFYIVALVCLWSLLTFLLRLFPSRPVVENY</sequence>
<keyword evidence="1" id="KW-0812">Transmembrane</keyword>